<feature type="non-terminal residue" evidence="3">
    <location>
        <position position="1"/>
    </location>
</feature>
<keyword evidence="1" id="KW-0547">Nucleotide-binding</keyword>
<evidence type="ECO:0000256" key="1">
    <source>
        <dbReference type="PROSITE-ProRule" id="PRU10141"/>
    </source>
</evidence>
<sequence length="148" mass="16284">SEEELNAVAVHSNDDSSNSSPSTSAMLTPTPVENLGRGQVKRPTSLNVSKPAELVLRDSTNAGCKSEGSPINSVQKRQQKKKKRRAANSYSDVSFSDKYKLTEELLGTGAHGVVKTCRDRVTKQEYAVKQRKKSFEFTERATPDINLL</sequence>
<dbReference type="InterPro" id="IPR017441">
    <property type="entry name" value="Protein_kinase_ATP_BS"/>
</dbReference>
<dbReference type="EMBL" id="CAJNOR010015730">
    <property type="protein sequence ID" value="CAF1683099.1"/>
    <property type="molecule type" value="Genomic_DNA"/>
</dbReference>
<dbReference type="AlphaFoldDB" id="A0A816H4P9"/>
<dbReference type="InterPro" id="IPR011009">
    <property type="entry name" value="Kinase-like_dom_sf"/>
</dbReference>
<feature type="compositionally biased region" description="Polar residues" evidence="2">
    <location>
        <begin position="58"/>
        <end position="74"/>
    </location>
</feature>
<feature type="region of interest" description="Disordered" evidence="2">
    <location>
        <begin position="1"/>
        <end position="90"/>
    </location>
</feature>
<evidence type="ECO:0000256" key="2">
    <source>
        <dbReference type="SAM" id="MobiDB-lite"/>
    </source>
</evidence>
<reference evidence="3" key="1">
    <citation type="submission" date="2021-02" db="EMBL/GenBank/DDBJ databases">
        <authorList>
            <person name="Nowell W R."/>
        </authorList>
    </citation>
    <scope>NUCLEOTIDE SEQUENCE</scope>
</reference>
<accession>A0A816H4P9</accession>
<keyword evidence="1" id="KW-0067">ATP-binding</keyword>
<dbReference type="PROSITE" id="PS00107">
    <property type="entry name" value="PROTEIN_KINASE_ATP"/>
    <property type="match status" value="1"/>
</dbReference>
<organism evidence="3 4">
    <name type="scientific">Adineta ricciae</name>
    <name type="common">Rotifer</name>
    <dbReference type="NCBI Taxonomy" id="249248"/>
    <lineage>
        <taxon>Eukaryota</taxon>
        <taxon>Metazoa</taxon>
        <taxon>Spiralia</taxon>
        <taxon>Gnathifera</taxon>
        <taxon>Rotifera</taxon>
        <taxon>Eurotatoria</taxon>
        <taxon>Bdelloidea</taxon>
        <taxon>Adinetida</taxon>
        <taxon>Adinetidae</taxon>
        <taxon>Adineta</taxon>
    </lineage>
</organism>
<gene>
    <name evidence="3" type="ORF">XAT740_LOCUS61097</name>
</gene>
<evidence type="ECO:0000313" key="3">
    <source>
        <dbReference type="EMBL" id="CAF1683099.1"/>
    </source>
</evidence>
<feature type="compositionally biased region" description="Low complexity" evidence="2">
    <location>
        <begin position="15"/>
        <end position="24"/>
    </location>
</feature>
<protein>
    <recommendedName>
        <fullName evidence="5">Protein kinase domain-containing protein</fullName>
    </recommendedName>
</protein>
<dbReference type="Proteomes" id="UP000663828">
    <property type="component" value="Unassembled WGS sequence"/>
</dbReference>
<keyword evidence="4" id="KW-1185">Reference proteome</keyword>
<proteinExistence type="predicted"/>
<dbReference type="SUPFAM" id="SSF56112">
    <property type="entry name" value="Protein kinase-like (PK-like)"/>
    <property type="match status" value="1"/>
</dbReference>
<evidence type="ECO:0000313" key="4">
    <source>
        <dbReference type="Proteomes" id="UP000663828"/>
    </source>
</evidence>
<feature type="compositionally biased region" description="Basic residues" evidence="2">
    <location>
        <begin position="77"/>
        <end position="86"/>
    </location>
</feature>
<comment type="caution">
    <text evidence="3">The sequence shown here is derived from an EMBL/GenBank/DDBJ whole genome shotgun (WGS) entry which is preliminary data.</text>
</comment>
<dbReference type="Gene3D" id="3.30.200.20">
    <property type="entry name" value="Phosphorylase Kinase, domain 1"/>
    <property type="match status" value="1"/>
</dbReference>
<feature type="binding site" evidence="1">
    <location>
        <position position="129"/>
    </location>
    <ligand>
        <name>ATP</name>
        <dbReference type="ChEBI" id="CHEBI:30616"/>
    </ligand>
</feature>
<name>A0A816H4P9_ADIRI</name>
<dbReference type="GO" id="GO:0005524">
    <property type="term" value="F:ATP binding"/>
    <property type="evidence" value="ECO:0007669"/>
    <property type="project" value="UniProtKB-UniRule"/>
</dbReference>
<evidence type="ECO:0008006" key="5">
    <source>
        <dbReference type="Google" id="ProtNLM"/>
    </source>
</evidence>